<proteinExistence type="inferred from homology"/>
<dbReference type="GO" id="GO:0015031">
    <property type="term" value="P:protein transport"/>
    <property type="evidence" value="ECO:0007669"/>
    <property type="project" value="UniProtKB-KW"/>
</dbReference>
<dbReference type="GO" id="GO:0016020">
    <property type="term" value="C:membrane"/>
    <property type="evidence" value="ECO:0007669"/>
    <property type="project" value="UniProtKB-SubCell"/>
</dbReference>
<evidence type="ECO:0000256" key="7">
    <source>
        <dbReference type="ARBA" id="ARBA00022989"/>
    </source>
</evidence>
<keyword evidence="7" id="KW-1133">Transmembrane helix</keyword>
<evidence type="ECO:0000256" key="8">
    <source>
        <dbReference type="ARBA" id="ARBA00023136"/>
    </source>
</evidence>
<dbReference type="AlphaFoldDB" id="A0A1D6NWI4"/>
<organism evidence="9">
    <name type="scientific">Zea mays</name>
    <name type="common">Maize</name>
    <dbReference type="NCBI Taxonomy" id="4577"/>
    <lineage>
        <taxon>Eukaryota</taxon>
        <taxon>Viridiplantae</taxon>
        <taxon>Streptophyta</taxon>
        <taxon>Embryophyta</taxon>
        <taxon>Tracheophyta</taxon>
        <taxon>Spermatophyta</taxon>
        <taxon>Magnoliopsida</taxon>
        <taxon>Liliopsida</taxon>
        <taxon>Poales</taxon>
        <taxon>Poaceae</taxon>
        <taxon>PACMAD clade</taxon>
        <taxon>Panicoideae</taxon>
        <taxon>Andropogonodae</taxon>
        <taxon>Andropogoneae</taxon>
        <taxon>Tripsacinae</taxon>
        <taxon>Zea</taxon>
    </lineage>
</organism>
<dbReference type="GO" id="GO:0035673">
    <property type="term" value="F:oligopeptide transmembrane transporter activity"/>
    <property type="evidence" value="ECO:0007669"/>
    <property type="project" value="InterPro"/>
</dbReference>
<evidence type="ECO:0000256" key="5">
    <source>
        <dbReference type="ARBA" id="ARBA00022856"/>
    </source>
</evidence>
<protein>
    <submittedName>
        <fullName evidence="9">Oligopeptide transporter 7</fullName>
    </submittedName>
</protein>
<gene>
    <name evidence="9" type="ORF">ZEAMMB73_Zm00001d045519</name>
</gene>
<keyword evidence="5" id="KW-0571">Peptide transport</keyword>
<evidence type="ECO:0000256" key="2">
    <source>
        <dbReference type="ARBA" id="ARBA00005484"/>
    </source>
</evidence>
<keyword evidence="3" id="KW-0813">Transport</keyword>
<evidence type="ECO:0000256" key="4">
    <source>
        <dbReference type="ARBA" id="ARBA00022692"/>
    </source>
</evidence>
<dbReference type="InterPro" id="IPR004648">
    <property type="entry name" value="Oligpept_transpt"/>
</dbReference>
<comment type="similarity">
    <text evidence="2">Belongs to the oligopeptide OPT transporter (TC 2.A.67.1) family.</text>
</comment>
<comment type="subcellular location">
    <subcellularLocation>
        <location evidence="1">Membrane</location>
        <topology evidence="1">Multi-pass membrane protein</topology>
    </subcellularLocation>
</comment>
<dbReference type="PANTHER" id="PTHR22601">
    <property type="entry name" value="ISP4 LIKE PROTEIN"/>
    <property type="match status" value="1"/>
</dbReference>
<dbReference type="InterPro" id="IPR004813">
    <property type="entry name" value="OPT"/>
</dbReference>
<sequence length="273" mass="31863">MTRNQFFLVAFVCSFAYYVFPGYLFQMLTSLSWLCWAFPRSVVAQQLGQRGRRLRPHHVRHHARRVLLARPVRGAQLPHLLRRALHRRRADVQHLQHRGLQLPVRHRGIRAQRPALPQHLLRRHLRGRLRVPHRHGCARLPLPRERDLAAEQVSVPREEGGRAHEADEEVQAGPRVVVHLHPRRQRRRHHIRLRHARAHRLHRHDAAGHRRQLHHVDHCRVPVGVRGLQVPASLVGAPQLPALWRARRWPGVHGRAHLPVLGLGERRPQLVGQ</sequence>
<evidence type="ECO:0000256" key="6">
    <source>
        <dbReference type="ARBA" id="ARBA00022927"/>
    </source>
</evidence>
<reference evidence="9" key="1">
    <citation type="submission" date="2015-12" db="EMBL/GenBank/DDBJ databases">
        <title>Update maize B73 reference genome by single molecule sequencing technologies.</title>
        <authorList>
            <consortium name="Maize Genome Sequencing Project"/>
            <person name="Ware D."/>
        </authorList>
    </citation>
    <scope>NUCLEOTIDE SEQUENCE</scope>
    <source>
        <tissue evidence="9">Seedling</tissue>
    </source>
</reference>
<dbReference type="Pfam" id="PF03169">
    <property type="entry name" value="OPT"/>
    <property type="match status" value="1"/>
</dbReference>
<keyword evidence="6" id="KW-0653">Protein transport</keyword>
<evidence type="ECO:0000313" key="9">
    <source>
        <dbReference type="EMBL" id="AQL02468.1"/>
    </source>
</evidence>
<dbReference type="EMBL" id="CM000785">
    <property type="protein sequence ID" value="AQL02468.1"/>
    <property type="molecule type" value="Genomic_DNA"/>
</dbReference>
<keyword evidence="8" id="KW-0472">Membrane</keyword>
<keyword evidence="4" id="KW-0812">Transmembrane</keyword>
<name>A0A1D6NWI4_MAIZE</name>
<evidence type="ECO:0000256" key="1">
    <source>
        <dbReference type="ARBA" id="ARBA00004141"/>
    </source>
</evidence>
<evidence type="ECO:0000256" key="3">
    <source>
        <dbReference type="ARBA" id="ARBA00022448"/>
    </source>
</evidence>
<accession>A0A1D6NWI4</accession>